<dbReference type="PRINTS" id="PR00304">
    <property type="entry name" value="TCOMPLEXTCP1"/>
</dbReference>
<evidence type="ECO:0000256" key="11">
    <source>
        <dbReference type="RuleBase" id="RU004187"/>
    </source>
</evidence>
<dbReference type="InterPro" id="IPR002423">
    <property type="entry name" value="Cpn60/GroEL/TCP-1"/>
</dbReference>
<evidence type="ECO:0000256" key="5">
    <source>
        <dbReference type="ARBA" id="ARBA00014424"/>
    </source>
</evidence>
<keyword evidence="9 11" id="KW-0143">Chaperone</keyword>
<name>A0A2T9ZG41_9FUNG</name>
<evidence type="ECO:0000256" key="4">
    <source>
        <dbReference type="ARBA" id="ARBA00011381"/>
    </source>
</evidence>
<organism evidence="12 13">
    <name type="scientific">Smittium megazygosporum</name>
    <dbReference type="NCBI Taxonomy" id="133381"/>
    <lineage>
        <taxon>Eukaryota</taxon>
        <taxon>Fungi</taxon>
        <taxon>Fungi incertae sedis</taxon>
        <taxon>Zoopagomycota</taxon>
        <taxon>Kickxellomycotina</taxon>
        <taxon>Harpellomycetes</taxon>
        <taxon>Harpellales</taxon>
        <taxon>Legeriomycetaceae</taxon>
        <taxon>Smittium</taxon>
    </lineage>
</organism>
<comment type="subunit">
    <text evidence="4">Component of the T-complex protein 1 (TCP1) complex.</text>
</comment>
<dbReference type="CDD" id="cd03335">
    <property type="entry name" value="TCP1_alpha"/>
    <property type="match status" value="1"/>
</dbReference>
<dbReference type="InterPro" id="IPR027413">
    <property type="entry name" value="GROEL-like_equatorial_sf"/>
</dbReference>
<dbReference type="NCBIfam" id="NF041082">
    <property type="entry name" value="thermosome_alpha"/>
    <property type="match status" value="1"/>
</dbReference>
<dbReference type="SUPFAM" id="SSF48592">
    <property type="entry name" value="GroEL equatorial domain-like"/>
    <property type="match status" value="1"/>
</dbReference>
<reference evidence="12 13" key="1">
    <citation type="journal article" date="2018" name="MBio">
        <title>Comparative Genomics Reveals the Core Gene Toolbox for the Fungus-Insect Symbiosis.</title>
        <authorList>
            <person name="Wang Y."/>
            <person name="Stata M."/>
            <person name="Wang W."/>
            <person name="Stajich J.E."/>
            <person name="White M.M."/>
            <person name="Moncalvo J.M."/>
        </authorList>
    </citation>
    <scope>NUCLEOTIDE SEQUENCE [LARGE SCALE GENOMIC DNA]</scope>
    <source>
        <strain evidence="12 13">SC-DP-2</strain>
    </source>
</reference>
<dbReference type="InterPro" id="IPR053374">
    <property type="entry name" value="TCP-1_chaperonin"/>
</dbReference>
<dbReference type="PANTHER" id="PTHR11353">
    <property type="entry name" value="CHAPERONIN"/>
    <property type="match status" value="1"/>
</dbReference>
<dbReference type="GO" id="GO:0005524">
    <property type="term" value="F:ATP binding"/>
    <property type="evidence" value="ECO:0007669"/>
    <property type="project" value="UniProtKB-KW"/>
</dbReference>
<dbReference type="AlphaFoldDB" id="A0A2T9ZG41"/>
<proteinExistence type="inferred from homology"/>
<keyword evidence="8 11" id="KW-0067">ATP-binding</keyword>
<dbReference type="Proteomes" id="UP000245609">
    <property type="component" value="Unassembled WGS sequence"/>
</dbReference>
<accession>A0A2T9ZG41</accession>
<dbReference type="Gene3D" id="3.50.7.10">
    <property type="entry name" value="GroEL"/>
    <property type="match status" value="1"/>
</dbReference>
<comment type="function">
    <text evidence="1">Molecular chaperone; assists the folding of proteins upon ATP hydrolysis.</text>
</comment>
<evidence type="ECO:0000256" key="8">
    <source>
        <dbReference type="ARBA" id="ARBA00022840"/>
    </source>
</evidence>
<dbReference type="PROSITE" id="PS00751">
    <property type="entry name" value="TCP1_2"/>
    <property type="match status" value="1"/>
</dbReference>
<keyword evidence="13" id="KW-1185">Reference proteome</keyword>
<dbReference type="Gene3D" id="1.10.560.10">
    <property type="entry name" value="GroEL-like equatorial domain"/>
    <property type="match status" value="1"/>
</dbReference>
<evidence type="ECO:0000256" key="7">
    <source>
        <dbReference type="ARBA" id="ARBA00022741"/>
    </source>
</evidence>
<gene>
    <name evidence="12" type="ORF">BB560_002006</name>
</gene>
<evidence type="ECO:0000256" key="6">
    <source>
        <dbReference type="ARBA" id="ARBA00022490"/>
    </source>
</evidence>
<dbReference type="EMBL" id="MBFS01000226">
    <property type="protein sequence ID" value="PVV03497.1"/>
    <property type="molecule type" value="Genomic_DNA"/>
</dbReference>
<comment type="similarity">
    <text evidence="3 11">Belongs to the TCP-1 chaperonin family.</text>
</comment>
<comment type="caution">
    <text evidence="12">The sequence shown here is derived from an EMBL/GenBank/DDBJ whole genome shotgun (WGS) entry which is preliminary data.</text>
</comment>
<sequence length="556" mass="59585">MASIFANNNSDSTLFIGGQRVSGAQVRHQNVLAAVAIANVVKTSLGPVGLDKMMVDDVGDVTISNDGATILNLLEVEHPAGKILVELARQQDKEVGDGTTSVVIIAAELLKRANELANNKLHPTAIMTGFRLACREACKFIAEHLAIKVSGIEREILENVAFTTLSSKILGNYGNLFSGISVDSILAVKTTDFRGKPKYPVGSVGILKIKGASATESQNINGFAIHRPYVSQAMQLKVTNAKIACIDFDLSKLRMNLGVNIVVDDPEALEDIRKREVDITREKVKKILAVGTNVILSTRGIDDVYTKMLIEAGAVCVTRISKEELRRIAKGTGATILTTLSNLEGDEVFESSNLGTASTVEQIRLSDEDLVVVTGSKESASSVILRGANDYMLDEMERALHDALCAVSRVLESGSVVPGGGSVEVAANVYLENFASTLSSREQLAVAEFAQALLSIPRQLTVNAAKDSSELVTKLRAYHAASQMANAAPNRASLKYYGLDLTNGVLRNNKNAGVLEPAMSKIKMLKSATEAAIAILRIDDLITLIPEEPKQDPHAH</sequence>
<evidence type="ECO:0000256" key="9">
    <source>
        <dbReference type="ARBA" id="ARBA00023186"/>
    </source>
</evidence>
<dbReference type="NCBIfam" id="NF041083">
    <property type="entry name" value="thermosome_beta"/>
    <property type="match status" value="1"/>
</dbReference>
<evidence type="ECO:0000313" key="13">
    <source>
        <dbReference type="Proteomes" id="UP000245609"/>
    </source>
</evidence>
<evidence type="ECO:0000256" key="2">
    <source>
        <dbReference type="ARBA" id="ARBA00004496"/>
    </source>
</evidence>
<dbReference type="InterPro" id="IPR017998">
    <property type="entry name" value="Chaperone_TCP-1"/>
</dbReference>
<dbReference type="PROSITE" id="PS00995">
    <property type="entry name" value="TCP1_3"/>
    <property type="match status" value="1"/>
</dbReference>
<dbReference type="InterPro" id="IPR027409">
    <property type="entry name" value="GroEL-like_apical_dom_sf"/>
</dbReference>
<dbReference type="PROSITE" id="PS00750">
    <property type="entry name" value="TCP1_1"/>
    <property type="match status" value="1"/>
</dbReference>
<dbReference type="GO" id="GO:0051082">
    <property type="term" value="F:unfolded protein binding"/>
    <property type="evidence" value="ECO:0007669"/>
    <property type="project" value="InterPro"/>
</dbReference>
<keyword evidence="6" id="KW-0963">Cytoplasm</keyword>
<evidence type="ECO:0000256" key="3">
    <source>
        <dbReference type="ARBA" id="ARBA00008020"/>
    </source>
</evidence>
<dbReference type="InterPro" id="IPR054827">
    <property type="entry name" value="thermosome_alpha"/>
</dbReference>
<comment type="subcellular location">
    <subcellularLocation>
        <location evidence="2">Cytoplasm</location>
    </subcellularLocation>
</comment>
<dbReference type="SUPFAM" id="SSF52029">
    <property type="entry name" value="GroEL apical domain-like"/>
    <property type="match status" value="1"/>
</dbReference>
<evidence type="ECO:0000256" key="1">
    <source>
        <dbReference type="ARBA" id="ARBA00002912"/>
    </source>
</evidence>
<dbReference type="InterPro" id="IPR012715">
    <property type="entry name" value="Chap_CCT_alpha"/>
</dbReference>
<dbReference type="GO" id="GO:0016887">
    <property type="term" value="F:ATP hydrolysis activity"/>
    <property type="evidence" value="ECO:0007669"/>
    <property type="project" value="InterPro"/>
</dbReference>
<dbReference type="InterPro" id="IPR002194">
    <property type="entry name" value="Chaperonin_TCP-1_CS"/>
</dbReference>
<dbReference type="GO" id="GO:0005832">
    <property type="term" value="C:chaperonin-containing T-complex"/>
    <property type="evidence" value="ECO:0007669"/>
    <property type="project" value="UniProtKB-ARBA"/>
</dbReference>
<dbReference type="OrthoDB" id="10248520at2759"/>
<dbReference type="Gene3D" id="3.30.260.10">
    <property type="entry name" value="TCP-1-like chaperonin intermediate domain"/>
    <property type="match status" value="1"/>
</dbReference>
<protein>
    <recommendedName>
        <fullName evidence="5">T-complex protein 1 subunit alpha</fullName>
    </recommendedName>
    <alternativeName>
        <fullName evidence="10">CCT-alpha</fullName>
    </alternativeName>
</protein>
<dbReference type="SUPFAM" id="SSF54849">
    <property type="entry name" value="GroEL-intermediate domain like"/>
    <property type="match status" value="1"/>
</dbReference>
<keyword evidence="7 11" id="KW-0547">Nucleotide-binding</keyword>
<dbReference type="Pfam" id="PF00118">
    <property type="entry name" value="Cpn60_TCP1"/>
    <property type="match status" value="1"/>
</dbReference>
<dbReference type="GO" id="GO:0140662">
    <property type="term" value="F:ATP-dependent protein folding chaperone"/>
    <property type="evidence" value="ECO:0007669"/>
    <property type="project" value="InterPro"/>
</dbReference>
<evidence type="ECO:0000256" key="10">
    <source>
        <dbReference type="ARBA" id="ARBA00030049"/>
    </source>
</evidence>
<dbReference type="STRING" id="133381.A0A2T9ZG41"/>
<dbReference type="InterPro" id="IPR027410">
    <property type="entry name" value="TCP-1-like_intermed_sf"/>
</dbReference>
<evidence type="ECO:0000313" key="12">
    <source>
        <dbReference type="EMBL" id="PVV03497.1"/>
    </source>
</evidence>